<accession>A0A644YQ71</accession>
<evidence type="ECO:0000313" key="2">
    <source>
        <dbReference type="EMBL" id="MPM30138.1"/>
    </source>
</evidence>
<dbReference type="PANTHER" id="PTHR35795">
    <property type="entry name" value="SLR1885 PROTEIN"/>
    <property type="match status" value="1"/>
</dbReference>
<name>A0A644YQ71_9ZZZZ</name>
<dbReference type="CDD" id="cd00077">
    <property type="entry name" value="HDc"/>
    <property type="match status" value="1"/>
</dbReference>
<reference evidence="2" key="1">
    <citation type="submission" date="2019-08" db="EMBL/GenBank/DDBJ databases">
        <authorList>
            <person name="Kucharzyk K."/>
            <person name="Murdoch R.W."/>
            <person name="Higgins S."/>
            <person name="Loffler F."/>
        </authorList>
    </citation>
    <scope>NUCLEOTIDE SEQUENCE</scope>
</reference>
<dbReference type="PROSITE" id="PS51831">
    <property type="entry name" value="HD"/>
    <property type="match status" value="1"/>
</dbReference>
<organism evidence="2">
    <name type="scientific">bioreactor metagenome</name>
    <dbReference type="NCBI Taxonomy" id="1076179"/>
    <lineage>
        <taxon>unclassified sequences</taxon>
        <taxon>metagenomes</taxon>
        <taxon>ecological metagenomes</taxon>
    </lineage>
</organism>
<sequence>MKQFSEAAIQPGHIKFEASIQREKSMYRKSEDFRSDFSRDYNRILHSNAFRRLKHKTQVFYATKNDHICTRIEHVHHVEAVSRTICDQLGLNSELATAIALGHDLGHAPFGHEGEYIISGLSKEYLGVPFWHERNSLRVVDSIETLPDLEGSEQLLNLTYAVRDGIISHCGEVDQNGLKPRSEAIDLKTIRYPNEYAPYTWEGCVVKIADKIAYLGRDIEDAKRLDILSPKQISELNDIIRKKYPSVAESIFTTSLMHNFIIDLCENSNTSDGLMLDSATFNLMRNIKDFNYENIYYHPRIKRYNRYVELILTTLFDFILDFYDGENTLVKIEKAANHNPELSSSFGEWIRKYAQEENGNKPFAVFDLNSKESYIDSVLTYLSLTTDQYAMRLFEEVIHF</sequence>
<comment type="caution">
    <text evidence="2">The sequence shown here is derived from an EMBL/GenBank/DDBJ whole genome shotgun (WGS) entry which is preliminary data.</text>
</comment>
<dbReference type="AlphaFoldDB" id="A0A644YQ71"/>
<dbReference type="InterPro" id="IPR006674">
    <property type="entry name" value="HD_domain"/>
</dbReference>
<proteinExistence type="predicted"/>
<keyword evidence="2" id="KW-0378">Hydrolase</keyword>
<dbReference type="InterPro" id="IPR051094">
    <property type="entry name" value="Diverse_Catalytic_Enzymes"/>
</dbReference>
<feature type="domain" description="HD" evidence="1">
    <location>
        <begin position="71"/>
        <end position="215"/>
    </location>
</feature>
<dbReference type="Gene3D" id="1.10.3210.10">
    <property type="entry name" value="Hypothetical protein af1432"/>
    <property type="match status" value="1"/>
</dbReference>
<dbReference type="GO" id="GO:0016787">
    <property type="term" value="F:hydrolase activity"/>
    <property type="evidence" value="ECO:0007669"/>
    <property type="project" value="UniProtKB-KW"/>
</dbReference>
<dbReference type="PANTHER" id="PTHR35795:SF1">
    <property type="entry name" value="BIS(5'-NUCLEOSYL)-TETRAPHOSPHATASE, SYMMETRICAL"/>
    <property type="match status" value="1"/>
</dbReference>
<dbReference type="EMBL" id="VSSQ01005708">
    <property type="protein sequence ID" value="MPM30138.1"/>
    <property type="molecule type" value="Genomic_DNA"/>
</dbReference>
<dbReference type="Pfam" id="PF01966">
    <property type="entry name" value="HD"/>
    <property type="match status" value="1"/>
</dbReference>
<dbReference type="SMART" id="SM00471">
    <property type="entry name" value="HDc"/>
    <property type="match status" value="1"/>
</dbReference>
<dbReference type="SUPFAM" id="SSF109604">
    <property type="entry name" value="HD-domain/PDEase-like"/>
    <property type="match status" value="1"/>
</dbReference>
<gene>
    <name evidence="2" type="ORF">SDC9_76683</name>
</gene>
<protein>
    <submittedName>
        <fullName evidence="2">Deoxyguanosinetriphosphate triphosphohydrolase-like protein</fullName>
    </submittedName>
</protein>
<dbReference type="InterPro" id="IPR003607">
    <property type="entry name" value="HD/PDEase_dom"/>
</dbReference>
<evidence type="ECO:0000259" key="1">
    <source>
        <dbReference type="PROSITE" id="PS51831"/>
    </source>
</evidence>